<dbReference type="EMBL" id="CAJNOR010001344">
    <property type="protein sequence ID" value="CAF1125768.1"/>
    <property type="molecule type" value="Genomic_DNA"/>
</dbReference>
<proteinExistence type="predicted"/>
<evidence type="ECO:0000313" key="1">
    <source>
        <dbReference type="EMBL" id="CAF1125768.1"/>
    </source>
</evidence>
<reference evidence="1" key="1">
    <citation type="submission" date="2021-02" db="EMBL/GenBank/DDBJ databases">
        <authorList>
            <person name="Nowell W R."/>
        </authorList>
    </citation>
    <scope>NUCLEOTIDE SEQUENCE</scope>
</reference>
<keyword evidence="2" id="KW-1185">Reference proteome</keyword>
<accession>A0A814QY14</accession>
<protein>
    <submittedName>
        <fullName evidence="1">Uncharacterized protein</fullName>
    </submittedName>
</protein>
<organism evidence="1 2">
    <name type="scientific">Adineta ricciae</name>
    <name type="common">Rotifer</name>
    <dbReference type="NCBI Taxonomy" id="249248"/>
    <lineage>
        <taxon>Eukaryota</taxon>
        <taxon>Metazoa</taxon>
        <taxon>Spiralia</taxon>
        <taxon>Gnathifera</taxon>
        <taxon>Rotifera</taxon>
        <taxon>Eurotatoria</taxon>
        <taxon>Bdelloidea</taxon>
        <taxon>Adinetida</taxon>
        <taxon>Adinetidae</taxon>
        <taxon>Adineta</taxon>
    </lineage>
</organism>
<sequence length="127" mass="14756">MWEDDEIQLQSQCLAIPGRDLESAGLTSFADLTTEDRHIFNQYREIIAKKIREETQWEFPDDFEFVPTSVARQIESHSNCYFRIDLPHAIVTAKILPNPHVTDHSKHVSIHQEPLMNREASITELIL</sequence>
<evidence type="ECO:0000313" key="2">
    <source>
        <dbReference type="Proteomes" id="UP000663828"/>
    </source>
</evidence>
<name>A0A814QY14_ADIRI</name>
<gene>
    <name evidence="1" type="ORF">XAT740_LOCUS19631</name>
</gene>
<dbReference type="AlphaFoldDB" id="A0A814QY14"/>
<comment type="caution">
    <text evidence="1">The sequence shown here is derived from an EMBL/GenBank/DDBJ whole genome shotgun (WGS) entry which is preliminary data.</text>
</comment>
<dbReference type="Proteomes" id="UP000663828">
    <property type="component" value="Unassembled WGS sequence"/>
</dbReference>